<evidence type="ECO:0008006" key="9">
    <source>
        <dbReference type="Google" id="ProtNLM"/>
    </source>
</evidence>
<keyword evidence="5 6" id="KW-0472">Membrane</keyword>
<dbReference type="GO" id="GO:0016020">
    <property type="term" value="C:membrane"/>
    <property type="evidence" value="ECO:0007669"/>
    <property type="project" value="UniProtKB-SubCell"/>
</dbReference>
<evidence type="ECO:0000256" key="5">
    <source>
        <dbReference type="ARBA" id="ARBA00023136"/>
    </source>
</evidence>
<dbReference type="PANTHER" id="PTHR16007">
    <property type="entry name" value="EPIDIDYMAL MEMBRANE PROTEIN E9-RELATED"/>
    <property type="match status" value="1"/>
</dbReference>
<dbReference type="Proteomes" id="UP001497525">
    <property type="component" value="Unassembled WGS sequence"/>
</dbReference>
<feature type="transmembrane region" description="Helical" evidence="6">
    <location>
        <begin position="171"/>
        <end position="192"/>
    </location>
</feature>
<dbReference type="EMBL" id="CAXLJL010000978">
    <property type="protein sequence ID" value="CAL5142239.1"/>
    <property type="molecule type" value="Genomic_DNA"/>
</dbReference>
<dbReference type="Pfam" id="PF04819">
    <property type="entry name" value="DUF716"/>
    <property type="match status" value="1"/>
</dbReference>
<comment type="similarity">
    <text evidence="2">Belongs to the TMEM45 family.</text>
</comment>
<comment type="subcellular location">
    <subcellularLocation>
        <location evidence="1">Membrane</location>
        <topology evidence="1">Multi-pass membrane protein</topology>
    </subcellularLocation>
</comment>
<comment type="caution">
    <text evidence="7">The sequence shown here is derived from an EMBL/GenBank/DDBJ whole genome shotgun (WGS) entry which is preliminary data.</text>
</comment>
<dbReference type="AlphaFoldDB" id="A0AAV2U210"/>
<reference evidence="7" key="1">
    <citation type="submission" date="2024-06" db="EMBL/GenBank/DDBJ databases">
        <authorList>
            <person name="Liu X."/>
            <person name="Lenzi L."/>
            <person name="Haldenby T S."/>
            <person name="Uol C."/>
        </authorList>
    </citation>
    <scope>NUCLEOTIDE SEQUENCE</scope>
</reference>
<gene>
    <name evidence="7" type="ORF">CDAUBV1_LOCUS17492</name>
</gene>
<keyword evidence="4 6" id="KW-1133">Transmembrane helix</keyword>
<name>A0AAV2U210_CALDB</name>
<dbReference type="PANTHER" id="PTHR16007:SF15">
    <property type="entry name" value="TRANSMEMBRANE PROTEIN 45B"/>
    <property type="match status" value="1"/>
</dbReference>
<evidence type="ECO:0000256" key="3">
    <source>
        <dbReference type="ARBA" id="ARBA00022692"/>
    </source>
</evidence>
<proteinExistence type="inferred from homology"/>
<feature type="transmembrane region" description="Helical" evidence="6">
    <location>
        <begin position="6"/>
        <end position="26"/>
    </location>
</feature>
<feature type="transmembrane region" description="Helical" evidence="6">
    <location>
        <begin position="212"/>
        <end position="233"/>
    </location>
</feature>
<dbReference type="InterPro" id="IPR042127">
    <property type="entry name" value="TMEM45"/>
</dbReference>
<evidence type="ECO:0000313" key="7">
    <source>
        <dbReference type="EMBL" id="CAL5142239.1"/>
    </source>
</evidence>
<protein>
    <recommendedName>
        <fullName evidence="9">Transmembrane protein 45B</fullName>
    </recommendedName>
</protein>
<sequence length="294" mass="33138">MGTFAGHALPGSFFIIFGVWALYHALKSFYAQRAHELRHSGEGGPVYINRVSYPVRGCKSGCCSRDKLCPLDSYMKTAACLIGIAGEVFTGFNKDWHFVFMVNAQHATMYSMFGVSGIVELLIFYRVFKVPITPVDTYVHMLLAGVIIVQIASNIVELFCPDKPVFALIRIWGYLVQGTWFWHVGAILYPAASFMPIWDEYLKESAVGVCNLFCYHLLIDFAAIIVFAIPMSLRLGRMDASKANSRMEFMGRISRPSEEVQPSTVREEAHVIEESEETEMWNAKQHIVPLEIAE</sequence>
<evidence type="ECO:0000256" key="2">
    <source>
        <dbReference type="ARBA" id="ARBA00006948"/>
    </source>
</evidence>
<evidence type="ECO:0000256" key="4">
    <source>
        <dbReference type="ARBA" id="ARBA00022989"/>
    </source>
</evidence>
<evidence type="ECO:0000313" key="8">
    <source>
        <dbReference type="Proteomes" id="UP001497525"/>
    </source>
</evidence>
<organism evidence="7 8">
    <name type="scientific">Calicophoron daubneyi</name>
    <name type="common">Rumen fluke</name>
    <name type="synonym">Paramphistomum daubneyi</name>
    <dbReference type="NCBI Taxonomy" id="300641"/>
    <lineage>
        <taxon>Eukaryota</taxon>
        <taxon>Metazoa</taxon>
        <taxon>Spiralia</taxon>
        <taxon>Lophotrochozoa</taxon>
        <taxon>Platyhelminthes</taxon>
        <taxon>Trematoda</taxon>
        <taxon>Digenea</taxon>
        <taxon>Plagiorchiida</taxon>
        <taxon>Pronocephalata</taxon>
        <taxon>Paramphistomoidea</taxon>
        <taxon>Paramphistomidae</taxon>
        <taxon>Calicophoron</taxon>
    </lineage>
</organism>
<keyword evidence="3 6" id="KW-0812">Transmembrane</keyword>
<feature type="transmembrane region" description="Helical" evidence="6">
    <location>
        <begin position="107"/>
        <end position="125"/>
    </location>
</feature>
<dbReference type="InterPro" id="IPR006904">
    <property type="entry name" value="DUF716"/>
</dbReference>
<feature type="transmembrane region" description="Helical" evidence="6">
    <location>
        <begin position="137"/>
        <end position="159"/>
    </location>
</feature>
<evidence type="ECO:0000256" key="6">
    <source>
        <dbReference type="SAM" id="Phobius"/>
    </source>
</evidence>
<evidence type="ECO:0000256" key="1">
    <source>
        <dbReference type="ARBA" id="ARBA00004141"/>
    </source>
</evidence>
<accession>A0AAV2U210</accession>